<gene>
    <name evidence="1" type="ORF">E5988_06160</name>
</gene>
<proteinExistence type="predicted"/>
<dbReference type="EMBL" id="SSTI01000004">
    <property type="protein sequence ID" value="THG40412.1"/>
    <property type="molecule type" value="Genomic_DNA"/>
</dbReference>
<sequence>MTNIDRPSWTRTVDFTPGLYLKVRRRTTRLELADVAAQIGTIPHVPEHDRVAWLERIEADLVPVSPITIDQLARVFRLDLQVLAALAAIARGERDAALTPRICRICACSWRLPCVRGHEACAWVNGQDLCTACDHPLSGAAA</sequence>
<evidence type="ECO:0000313" key="1">
    <source>
        <dbReference type="EMBL" id="THG40412.1"/>
    </source>
</evidence>
<evidence type="ECO:0000313" key="2">
    <source>
        <dbReference type="Proteomes" id="UP000308038"/>
    </source>
</evidence>
<accession>A0ABY2QHY7</accession>
<organism evidence="1 2">
    <name type="scientific">Sphingomonas olei</name>
    <dbReference type="NCBI Taxonomy" id="1886787"/>
    <lineage>
        <taxon>Bacteria</taxon>
        <taxon>Pseudomonadati</taxon>
        <taxon>Pseudomonadota</taxon>
        <taxon>Alphaproteobacteria</taxon>
        <taxon>Sphingomonadales</taxon>
        <taxon>Sphingomonadaceae</taxon>
        <taxon>Sphingomonas</taxon>
    </lineage>
</organism>
<dbReference type="Proteomes" id="UP000308038">
    <property type="component" value="Unassembled WGS sequence"/>
</dbReference>
<protein>
    <submittedName>
        <fullName evidence="1">Helix-turn-helix domain-containing protein</fullName>
    </submittedName>
</protein>
<keyword evidence="2" id="KW-1185">Reference proteome</keyword>
<name>A0ABY2QHY7_9SPHN</name>
<reference evidence="1 2" key="1">
    <citation type="submission" date="2019-04" db="EMBL/GenBank/DDBJ databases">
        <title>Microbes associate with the intestines of laboratory mice.</title>
        <authorList>
            <person name="Navarre W."/>
            <person name="Wong E."/>
            <person name="Huang K.C."/>
            <person name="Tropini C."/>
            <person name="Ng K."/>
            <person name="Yu B."/>
        </authorList>
    </citation>
    <scope>NUCLEOTIDE SEQUENCE [LARGE SCALE GENOMIC DNA]</scope>
    <source>
        <strain evidence="1 2">NM83_B4-11</strain>
    </source>
</reference>
<comment type="caution">
    <text evidence="1">The sequence shown here is derived from an EMBL/GenBank/DDBJ whole genome shotgun (WGS) entry which is preliminary data.</text>
</comment>